<dbReference type="GO" id="GO:0051607">
    <property type="term" value="P:defense response to virus"/>
    <property type="evidence" value="ECO:0007669"/>
    <property type="project" value="UniProtKB-KW"/>
</dbReference>
<keyword evidence="2" id="KW-0175">Coiled coil</keyword>
<dbReference type="InterPro" id="IPR052216">
    <property type="entry name" value="CRISPR_Csm3_endoribonuclease"/>
</dbReference>
<dbReference type="EMBL" id="LT907978">
    <property type="protein sequence ID" value="SOB72968.1"/>
    <property type="molecule type" value="Genomic_DNA"/>
</dbReference>
<dbReference type="AlphaFoldDB" id="A0A285PTL3"/>
<dbReference type="PANTHER" id="PTHR35579">
    <property type="entry name" value="CRISPR SYSTEM CMS ENDORIBONUCLEASE CSM3"/>
    <property type="match status" value="1"/>
</dbReference>
<sequence>MVTIQNSLKITLKSDLCAGSGFSYAGLIDSDISYDKYGVPFISGRRLKGCMKESAYMIKTDQAQIKRIFGVSGDNGSYGVIIGNAFPIGWKKKEKAIETLKEKTFGAAEYLGAQELLDQFTMVQAQTQIGESGVAQDGSLRFTRVVRQNNFAQKEKALVFEAPISYTCRKEEREVLENVLLRIMKATRHIGMKRNRGLGNIQIEMGEGRELYSKTEIKGLDTVAGEEGKVKIQYVIQNHEPLKMSANDIRGSVTYISGASVLGAIAAQYLKTGTAEDEAFQALFLDGQVCYSDLMPVSKKGEEYLICYPAPQYINRLKKTKKLVNIICNDEKEQEKRYKEDISYCSDNGNQPKKLKGKYVACKNGKYAVHEVEMEMVYHHNTTEKSKDRPNGLLYSEEVIEAGQLFGGTILTEKKWLNVVLELLSQTDLRFGKSKSVQYGHCYIVGDVEVTAAKSKTKQEIFPKGDSIMVTLRSDAVFMDEEGNYTVYHEKVRQEIAKYLGITNTRLKTSVGYTGDYIQTKVLNGYHAKWNLKKQSVPAIAAGSAFSFVLETDLKEYPEYIGERNIEGLGRISITNIKDCCYCIDELDPQEMTNKILHLDKKEQIQQVRAELDELEPQLKVILQEKLYKRMQKNWYENIQQDKKEKRLKISAATLGRVKLMLMEAVNECRGEVNEAERIYFNLKERIQSVKREEVRDELTDFLSKLFGKKVFRELEKEEEKSDLKISIVKSLIQDNKGNVYKEYTDLCDWYGEEAARNLAYELWHYCLQEQLVLQKYLMKEKEMTEV</sequence>
<feature type="coiled-coil region" evidence="2">
    <location>
        <begin position="666"/>
        <end position="693"/>
    </location>
</feature>
<keyword evidence="5" id="KW-1185">Reference proteome</keyword>
<reference evidence="5" key="1">
    <citation type="submission" date="2017-09" db="EMBL/GenBank/DDBJ databases">
        <authorList>
            <person name="Shetty A S."/>
        </authorList>
    </citation>
    <scope>NUCLEOTIDE SEQUENCE [LARGE SCALE GENOMIC DNA]</scope>
</reference>
<dbReference type="CDD" id="cd09726">
    <property type="entry name" value="RAMP_I_III"/>
    <property type="match status" value="1"/>
</dbReference>
<dbReference type="RefSeq" id="WP_096240899.1">
    <property type="nucleotide sequence ID" value="NZ_LT907978.1"/>
</dbReference>
<dbReference type="Proteomes" id="UP000217549">
    <property type="component" value="Chromosome I"/>
</dbReference>
<gene>
    <name evidence="4" type="ORF">EHLA_2414</name>
</gene>
<proteinExistence type="predicted"/>
<evidence type="ECO:0000256" key="1">
    <source>
        <dbReference type="ARBA" id="ARBA00023118"/>
    </source>
</evidence>
<dbReference type="InterPro" id="IPR005537">
    <property type="entry name" value="RAMP_III_fam"/>
</dbReference>
<feature type="domain" description="CRISPR type III-associated protein" evidence="3">
    <location>
        <begin position="9"/>
        <end position="201"/>
    </location>
</feature>
<name>A0A285PTL3_9FIRM</name>
<keyword evidence="1" id="KW-0051">Antiviral defense</keyword>
<evidence type="ECO:0000256" key="2">
    <source>
        <dbReference type="SAM" id="Coils"/>
    </source>
</evidence>
<evidence type="ECO:0000259" key="3">
    <source>
        <dbReference type="Pfam" id="PF03787"/>
    </source>
</evidence>
<protein>
    <submittedName>
        <fullName evidence="4">RAMP_I_III</fullName>
    </submittedName>
</protein>
<evidence type="ECO:0000313" key="5">
    <source>
        <dbReference type="Proteomes" id="UP000217549"/>
    </source>
</evidence>
<evidence type="ECO:0000313" key="4">
    <source>
        <dbReference type="EMBL" id="SOB72968.1"/>
    </source>
</evidence>
<dbReference type="KEGG" id="ehl:EHLA_2414"/>
<organism evidence="4 5">
    <name type="scientific">Anaerobutyricum hallii</name>
    <dbReference type="NCBI Taxonomy" id="39488"/>
    <lineage>
        <taxon>Bacteria</taxon>
        <taxon>Bacillati</taxon>
        <taxon>Bacillota</taxon>
        <taxon>Clostridia</taxon>
        <taxon>Lachnospirales</taxon>
        <taxon>Lachnospiraceae</taxon>
        <taxon>Anaerobutyricum</taxon>
    </lineage>
</organism>
<accession>A0A285PTL3</accession>
<dbReference type="Pfam" id="PF03787">
    <property type="entry name" value="RAMPs"/>
    <property type="match status" value="1"/>
</dbReference>
<dbReference type="PANTHER" id="PTHR35579:SF3">
    <property type="entry name" value="CRISPR SYSTEM CMS ENDORIBONUCLEASE CSM3"/>
    <property type="match status" value="1"/>
</dbReference>